<dbReference type="EMBL" id="JADIKJ010000002">
    <property type="protein sequence ID" value="MFK2899307.1"/>
    <property type="molecule type" value="Genomic_DNA"/>
</dbReference>
<accession>A0ABW8JDY6</accession>
<feature type="signal peptide" evidence="1">
    <location>
        <begin position="1"/>
        <end position="27"/>
    </location>
</feature>
<feature type="chain" id="PRO_5046560008" evidence="1">
    <location>
        <begin position="28"/>
        <end position="194"/>
    </location>
</feature>
<sequence length="194" mass="21880">MTSSTRSKISIFSSFVFLALCSQSILAATSDNQLLAKLEQQDQADRMPGGGKINWDVVARKDAERKREVEKILADGGIRTTQDYFNASVIFQHGEDLKDIEQAYAFAVTAVNLDDKNQQAKQLEADAWDRIMLKRNRPQWYGTQFIRDKATGKFEMYQADSNVISDAERQAMGLPTMSENQAHLDEINKTAAKH</sequence>
<dbReference type="RefSeq" id="WP_404544956.1">
    <property type="nucleotide sequence ID" value="NZ_JADIKJ010000002.1"/>
</dbReference>
<reference evidence="2 3" key="1">
    <citation type="submission" date="2020-10" db="EMBL/GenBank/DDBJ databases">
        <title>Phylogeny of dyella-like bacteria.</title>
        <authorList>
            <person name="Fu J."/>
        </authorList>
    </citation>
    <scope>NUCLEOTIDE SEQUENCE [LARGE SCALE GENOMIC DNA]</scope>
    <source>
        <strain evidence="2 3">JP1</strain>
    </source>
</reference>
<comment type="caution">
    <text evidence="2">The sequence shown here is derived from an EMBL/GenBank/DDBJ whole genome shotgun (WGS) entry which is preliminary data.</text>
</comment>
<keyword evidence="1" id="KW-0732">Signal</keyword>
<organism evidence="2 3">
    <name type="scientific">Dyella jejuensis</name>
    <dbReference type="NCBI Taxonomy" id="1432009"/>
    <lineage>
        <taxon>Bacteria</taxon>
        <taxon>Pseudomonadati</taxon>
        <taxon>Pseudomonadota</taxon>
        <taxon>Gammaproteobacteria</taxon>
        <taxon>Lysobacterales</taxon>
        <taxon>Rhodanobacteraceae</taxon>
        <taxon>Dyella</taxon>
    </lineage>
</organism>
<evidence type="ECO:0000313" key="3">
    <source>
        <dbReference type="Proteomes" id="UP001620461"/>
    </source>
</evidence>
<keyword evidence="3" id="KW-1185">Reference proteome</keyword>
<proteinExistence type="predicted"/>
<dbReference type="Proteomes" id="UP001620461">
    <property type="component" value="Unassembled WGS sequence"/>
</dbReference>
<evidence type="ECO:0000256" key="1">
    <source>
        <dbReference type="SAM" id="SignalP"/>
    </source>
</evidence>
<evidence type="ECO:0000313" key="2">
    <source>
        <dbReference type="EMBL" id="MFK2899307.1"/>
    </source>
</evidence>
<gene>
    <name evidence="2" type="ORF">ISP15_03100</name>
</gene>
<name>A0ABW8JDY6_9GAMM</name>
<protein>
    <submittedName>
        <fullName evidence="2">Uncharacterized protein</fullName>
    </submittedName>
</protein>